<dbReference type="SUPFAM" id="SSF52799">
    <property type="entry name" value="(Phosphotyrosine protein) phosphatases II"/>
    <property type="match status" value="1"/>
</dbReference>
<evidence type="ECO:0000256" key="1">
    <source>
        <dbReference type="ARBA" id="ARBA00022801"/>
    </source>
</evidence>
<sequence>MNHQLAALASQHHHSDYNRLRFGLNGAPNKYLPLSLSFPTHFHELSLRQTQAADTQTVWLLASDSPAHPTRLLTPSGADVLSLDLHDDLRAAMDEPLASLAPARLLVKTSMSHPINITCLIPPELLSVLSARATVICDSSPTLLHLPEKLFIHNLIVSHSLMLTDATNRALHVALETALSSSLPQHEPDHKPPSSSISVSLSLQLPLSITPSVEPSPEKQQLIGNLFMSSCPGKKVRLNDASSNTGRSAVCRDLDMDLARFKEQGIGCIICCLDDLELEFLGAPWPQYVKAAQRIGIDVLRLPIPEGLPPRSPEYLDTHLTRILNDYTLKGTSVLVHCRGGVGRAGVIACSWLIKLGICGWVKDPPTALTPFSGGDNVNSTTAKKPAPKAMGAQKSQFAATLEFVDTVIRYVRRRRSPKAVETFEQVRFLMQYVDYLKDKAGRAESCALS</sequence>
<dbReference type="PROSITE" id="PS50056">
    <property type="entry name" value="TYR_PHOSPHATASE_2"/>
    <property type="match status" value="1"/>
</dbReference>
<organism evidence="3 4">
    <name type="scientific">Coprinopsis cinerea (strain Okayama-7 / 130 / ATCC MYA-4618 / FGSC 9003)</name>
    <name type="common">Inky cap fungus</name>
    <name type="synonym">Hormographiella aspergillata</name>
    <dbReference type="NCBI Taxonomy" id="240176"/>
    <lineage>
        <taxon>Eukaryota</taxon>
        <taxon>Fungi</taxon>
        <taxon>Dikarya</taxon>
        <taxon>Basidiomycota</taxon>
        <taxon>Agaricomycotina</taxon>
        <taxon>Agaricomycetes</taxon>
        <taxon>Agaricomycetidae</taxon>
        <taxon>Agaricales</taxon>
        <taxon>Agaricineae</taxon>
        <taxon>Psathyrellaceae</taxon>
        <taxon>Coprinopsis</taxon>
    </lineage>
</organism>
<dbReference type="GeneID" id="9379228"/>
<dbReference type="InterPro" id="IPR050561">
    <property type="entry name" value="PTP"/>
</dbReference>
<dbReference type="RefSeq" id="XP_002911688.1">
    <property type="nucleotide sequence ID" value="XM_002911642.1"/>
</dbReference>
<feature type="domain" description="Tyrosine specific protein phosphatases" evidence="2">
    <location>
        <begin position="318"/>
        <end position="358"/>
    </location>
</feature>
<dbReference type="AlphaFoldDB" id="D6RL86"/>
<evidence type="ECO:0000313" key="4">
    <source>
        <dbReference type="Proteomes" id="UP000001861"/>
    </source>
</evidence>
<reference evidence="3 4" key="1">
    <citation type="journal article" date="2010" name="Proc. Natl. Acad. Sci. U.S.A.">
        <title>Insights into evolution of multicellular fungi from the assembled chromosomes of the mushroom Coprinopsis cinerea (Coprinus cinereus).</title>
        <authorList>
            <person name="Stajich J.E."/>
            <person name="Wilke S.K."/>
            <person name="Ahren D."/>
            <person name="Au C.H."/>
            <person name="Birren B.W."/>
            <person name="Borodovsky M."/>
            <person name="Burns C."/>
            <person name="Canback B."/>
            <person name="Casselton L.A."/>
            <person name="Cheng C.K."/>
            <person name="Deng J."/>
            <person name="Dietrich F.S."/>
            <person name="Fargo D.C."/>
            <person name="Farman M.L."/>
            <person name="Gathman A.C."/>
            <person name="Goldberg J."/>
            <person name="Guigo R."/>
            <person name="Hoegger P.J."/>
            <person name="Hooker J.B."/>
            <person name="Huggins A."/>
            <person name="James T.Y."/>
            <person name="Kamada T."/>
            <person name="Kilaru S."/>
            <person name="Kodira C."/>
            <person name="Kues U."/>
            <person name="Kupfer D."/>
            <person name="Kwan H.S."/>
            <person name="Lomsadze A."/>
            <person name="Li W."/>
            <person name="Lilly W.W."/>
            <person name="Ma L.J."/>
            <person name="Mackey A.J."/>
            <person name="Manning G."/>
            <person name="Martin F."/>
            <person name="Muraguchi H."/>
            <person name="Natvig D.O."/>
            <person name="Palmerini H."/>
            <person name="Ramesh M.A."/>
            <person name="Rehmeyer C.J."/>
            <person name="Roe B.A."/>
            <person name="Shenoy N."/>
            <person name="Stanke M."/>
            <person name="Ter-Hovhannisyan V."/>
            <person name="Tunlid A."/>
            <person name="Velagapudi R."/>
            <person name="Vision T.J."/>
            <person name="Zeng Q."/>
            <person name="Zolan M.E."/>
            <person name="Pukkila P.J."/>
        </authorList>
    </citation>
    <scope>NUCLEOTIDE SEQUENCE [LARGE SCALE GENOMIC DNA]</scope>
    <source>
        <strain evidence="4">Okayama-7 / 130 / ATCC MYA-4618 / FGSC 9003</strain>
    </source>
</reference>
<evidence type="ECO:0000313" key="3">
    <source>
        <dbReference type="EMBL" id="EFI28194.1"/>
    </source>
</evidence>
<keyword evidence="4" id="KW-1185">Reference proteome</keyword>
<dbReference type="OrthoDB" id="266663at2759"/>
<evidence type="ECO:0000259" key="2">
    <source>
        <dbReference type="PROSITE" id="PS50056"/>
    </source>
</evidence>
<dbReference type="HOGENOM" id="CLU_019420_1_0_1"/>
<gene>
    <name evidence="3" type="ORF">CC1G_14221</name>
</gene>
<keyword evidence="1" id="KW-0378">Hydrolase</keyword>
<proteinExistence type="predicted"/>
<dbReference type="InterPro" id="IPR003595">
    <property type="entry name" value="Tyr_Pase_cat"/>
</dbReference>
<dbReference type="GO" id="GO:0016791">
    <property type="term" value="F:phosphatase activity"/>
    <property type="evidence" value="ECO:0007669"/>
    <property type="project" value="UniProtKB-ARBA"/>
</dbReference>
<accession>D6RL86</accession>
<dbReference type="Gene3D" id="3.90.190.10">
    <property type="entry name" value="Protein tyrosine phosphatase superfamily"/>
    <property type="match status" value="1"/>
</dbReference>
<dbReference type="EMBL" id="AACS02000003">
    <property type="protein sequence ID" value="EFI28194.1"/>
    <property type="molecule type" value="Genomic_DNA"/>
</dbReference>
<dbReference type="OMA" id="QHHASEY"/>
<name>D6RL86_COPC7</name>
<dbReference type="InterPro" id="IPR000387">
    <property type="entry name" value="Tyr_Pase_dom"/>
</dbReference>
<dbReference type="eggNOG" id="ENOG502RZZ0">
    <property type="taxonomic scope" value="Eukaryota"/>
</dbReference>
<dbReference type="InterPro" id="IPR057023">
    <property type="entry name" value="PTP-SAK"/>
</dbReference>
<dbReference type="SMART" id="SM00404">
    <property type="entry name" value="PTPc_motif"/>
    <property type="match status" value="1"/>
</dbReference>
<dbReference type="InterPro" id="IPR029021">
    <property type="entry name" value="Prot-tyrosine_phosphatase-like"/>
</dbReference>
<dbReference type="VEuPathDB" id="FungiDB:CC1G_14221"/>
<dbReference type="Pfam" id="PF22784">
    <property type="entry name" value="PTP-SAK"/>
    <property type="match status" value="1"/>
</dbReference>
<dbReference type="Proteomes" id="UP000001861">
    <property type="component" value="Unassembled WGS sequence"/>
</dbReference>
<dbReference type="KEGG" id="cci:CC1G_14221"/>
<dbReference type="STRING" id="240176.D6RL86"/>
<dbReference type="PANTHER" id="PTHR23339">
    <property type="entry name" value="TYROSINE SPECIFIC PROTEIN PHOSPHATASE AND DUAL SPECIFICITY PROTEIN PHOSPHATASE"/>
    <property type="match status" value="1"/>
</dbReference>
<protein>
    <recommendedName>
        <fullName evidence="2">Tyrosine specific protein phosphatases domain-containing protein</fullName>
    </recommendedName>
</protein>
<comment type="caution">
    <text evidence="3">The sequence shown here is derived from an EMBL/GenBank/DDBJ whole genome shotgun (WGS) entry which is preliminary data.</text>
</comment>
<dbReference type="GO" id="GO:0140096">
    <property type="term" value="F:catalytic activity, acting on a protein"/>
    <property type="evidence" value="ECO:0007669"/>
    <property type="project" value="UniProtKB-ARBA"/>
</dbReference>
<dbReference type="InParanoid" id="D6RL86"/>